<dbReference type="GeneID" id="24416497"/>
<evidence type="ECO:0000313" key="3">
    <source>
        <dbReference type="Proteomes" id="UP000008782"/>
    </source>
</evidence>
<name>E3QYQ0_COLGM</name>
<dbReference type="VEuPathDB" id="FungiDB:GLRG_11132"/>
<accession>E3QYQ0</accession>
<sequence length="337" mass="38008">MLLLSARQSAVRRLITWLVFAFSFAPSFSFPTNPYHDQTNDVSLVPRQPSLIKDTLVLYYIEDEAKPGFNKYDYSRFKYGDTRFASQYGQEMANLAWKQLIKPILDKDRASHRPLTRFATMVSQGSLPTAATTFESAFCQYLNRYLAAEGAYAVLSVPILKATSASQSGDYATMSDADRENLMNNEHFTFDRQAIEGMVVLNLDDIYITGGHERAIRRTFQEEAAAGRHHDVYYLYIAKLANPKIDPAIETRLNEVAVPQFKDFKSIIEGPMFIIENRFVKRMLKAGSAELKGLLSSLNQGKDFAGRLYDAAIMNDFHMGGNAYKPNLKLVQAMAGL</sequence>
<dbReference type="eggNOG" id="ENOG502SXIH">
    <property type="taxonomic scope" value="Eukaryota"/>
</dbReference>
<dbReference type="HOGENOM" id="CLU_823892_0_0_1"/>
<feature type="signal peptide" evidence="1">
    <location>
        <begin position="1"/>
        <end position="29"/>
    </location>
</feature>
<dbReference type="Pfam" id="PF15610">
    <property type="entry name" value="PRTase_3"/>
    <property type="match status" value="1"/>
</dbReference>
<proteinExistence type="predicted"/>
<reference evidence="3" key="1">
    <citation type="journal article" date="2012" name="Nat. Genet.">
        <title>Lifestyle transitions in plant pathogenic Colletotrichum fungi deciphered by genome and transcriptome analyses.</title>
        <authorList>
            <person name="O'Connell R.J."/>
            <person name="Thon M.R."/>
            <person name="Hacquard S."/>
            <person name="Amyotte S.G."/>
            <person name="Kleemann J."/>
            <person name="Torres M.F."/>
            <person name="Damm U."/>
            <person name="Buiate E.A."/>
            <person name="Epstein L."/>
            <person name="Alkan N."/>
            <person name="Altmueller J."/>
            <person name="Alvarado-Balderrama L."/>
            <person name="Bauser C.A."/>
            <person name="Becker C."/>
            <person name="Birren B.W."/>
            <person name="Chen Z."/>
            <person name="Choi J."/>
            <person name="Crouch J.A."/>
            <person name="Duvick J.P."/>
            <person name="Farman M.A."/>
            <person name="Gan P."/>
            <person name="Heiman D."/>
            <person name="Henrissat B."/>
            <person name="Howard R.J."/>
            <person name="Kabbage M."/>
            <person name="Koch C."/>
            <person name="Kracher B."/>
            <person name="Kubo Y."/>
            <person name="Law A.D."/>
            <person name="Lebrun M.-H."/>
            <person name="Lee Y.-H."/>
            <person name="Miyara I."/>
            <person name="Moore N."/>
            <person name="Neumann U."/>
            <person name="Nordstroem K."/>
            <person name="Panaccione D.G."/>
            <person name="Panstruga R."/>
            <person name="Place M."/>
            <person name="Proctor R.H."/>
            <person name="Prusky D."/>
            <person name="Rech G."/>
            <person name="Reinhardt R."/>
            <person name="Rollins J.A."/>
            <person name="Rounsley S."/>
            <person name="Schardl C.L."/>
            <person name="Schwartz D.C."/>
            <person name="Shenoy N."/>
            <person name="Shirasu K."/>
            <person name="Sikhakolli U.R."/>
            <person name="Stueber K."/>
            <person name="Sukno S.A."/>
            <person name="Sweigard J.A."/>
            <person name="Takano Y."/>
            <person name="Takahara H."/>
            <person name="Trail F."/>
            <person name="van der Does H.C."/>
            <person name="Voll L.M."/>
            <person name="Will I."/>
            <person name="Young S."/>
            <person name="Zeng Q."/>
            <person name="Zhang J."/>
            <person name="Zhou S."/>
            <person name="Dickman M.B."/>
            <person name="Schulze-Lefert P."/>
            <person name="Ver Loren van Themaat E."/>
            <person name="Ma L.-J."/>
            <person name="Vaillancourt L.J."/>
        </authorList>
    </citation>
    <scope>NUCLEOTIDE SEQUENCE [LARGE SCALE GENOMIC DNA]</scope>
    <source>
        <strain evidence="3">M1.001 / M2 / FGSC 10212</strain>
    </source>
</reference>
<evidence type="ECO:0000313" key="2">
    <source>
        <dbReference type="EMBL" id="EFQ35988.1"/>
    </source>
</evidence>
<dbReference type="RefSeq" id="XP_008100008.1">
    <property type="nucleotide sequence ID" value="XM_008101817.1"/>
</dbReference>
<keyword evidence="1" id="KW-0732">Signal</keyword>
<evidence type="ECO:0000256" key="1">
    <source>
        <dbReference type="SAM" id="SignalP"/>
    </source>
</evidence>
<gene>
    <name evidence="2" type="ORF">GLRG_11132</name>
</gene>
<protein>
    <submittedName>
        <fullName evidence="2">Uncharacterized protein</fullName>
    </submittedName>
</protein>
<dbReference type="Proteomes" id="UP000008782">
    <property type="component" value="Unassembled WGS sequence"/>
</dbReference>
<dbReference type="EMBL" id="GG697405">
    <property type="protein sequence ID" value="EFQ35988.1"/>
    <property type="molecule type" value="Genomic_DNA"/>
</dbReference>
<organism evidence="3">
    <name type="scientific">Colletotrichum graminicola (strain M1.001 / M2 / FGSC 10212)</name>
    <name type="common">Maize anthracnose fungus</name>
    <name type="synonym">Glomerella graminicola</name>
    <dbReference type="NCBI Taxonomy" id="645133"/>
    <lineage>
        <taxon>Eukaryota</taxon>
        <taxon>Fungi</taxon>
        <taxon>Dikarya</taxon>
        <taxon>Ascomycota</taxon>
        <taxon>Pezizomycotina</taxon>
        <taxon>Sordariomycetes</taxon>
        <taxon>Hypocreomycetidae</taxon>
        <taxon>Glomerellales</taxon>
        <taxon>Glomerellaceae</taxon>
        <taxon>Colletotrichum</taxon>
        <taxon>Colletotrichum graminicola species complex</taxon>
    </lineage>
</organism>
<feature type="chain" id="PRO_5003180996" evidence="1">
    <location>
        <begin position="30"/>
        <end position="337"/>
    </location>
</feature>
<dbReference type="AlphaFoldDB" id="E3QYQ0"/>
<dbReference type="InterPro" id="IPR028944">
    <property type="entry name" value="PRTase_ComF-like"/>
</dbReference>
<dbReference type="OrthoDB" id="9986683at2759"/>
<keyword evidence="3" id="KW-1185">Reference proteome</keyword>